<name>A0A564UHX8_9FIRM</name>
<proteinExistence type="predicted"/>
<gene>
    <name evidence="1" type="ORF">DFSSTS7063_02642</name>
</gene>
<evidence type="ECO:0000313" key="2">
    <source>
        <dbReference type="Proteomes" id="UP000358366"/>
    </source>
</evidence>
<reference evidence="1 2" key="1">
    <citation type="submission" date="2019-07" db="EMBL/GenBank/DDBJ databases">
        <authorList>
            <person name="Hibberd C M."/>
            <person name="Gehrig L. J."/>
            <person name="Chang H.-W."/>
            <person name="Venkatesh S."/>
        </authorList>
    </citation>
    <scope>NUCLEOTIDE SEQUENCE [LARGE SCALE GENOMIC DNA]</scope>
    <source>
        <strain evidence="1">Dorea_formicigenerans_SSTS_Bg7063</strain>
    </source>
</reference>
<sequence>MENVKASINAEQQHENIDSEAENFDVFIKAMVQIVEKYGRFVLQELDCVA</sequence>
<protein>
    <submittedName>
        <fullName evidence="1">Uncharacterized protein</fullName>
    </submittedName>
</protein>
<dbReference type="RefSeq" id="WP_186279134.1">
    <property type="nucleotide sequence ID" value="NZ_CABHNI010000048.1"/>
</dbReference>
<dbReference type="EMBL" id="CABHNI010000048">
    <property type="protein sequence ID" value="VUX19148.1"/>
    <property type="molecule type" value="Genomic_DNA"/>
</dbReference>
<dbReference type="Proteomes" id="UP000358366">
    <property type="component" value="Unassembled WGS sequence"/>
</dbReference>
<organism evidence="1 2">
    <name type="scientific">Dorea formicigenerans</name>
    <dbReference type="NCBI Taxonomy" id="39486"/>
    <lineage>
        <taxon>Bacteria</taxon>
        <taxon>Bacillati</taxon>
        <taxon>Bacillota</taxon>
        <taxon>Clostridia</taxon>
        <taxon>Lachnospirales</taxon>
        <taxon>Lachnospiraceae</taxon>
        <taxon>Dorea</taxon>
    </lineage>
</organism>
<dbReference type="AlphaFoldDB" id="A0A564UHX8"/>
<evidence type="ECO:0000313" key="1">
    <source>
        <dbReference type="EMBL" id="VUX19148.1"/>
    </source>
</evidence>
<accession>A0A564UHX8</accession>